<evidence type="ECO:0000313" key="2">
    <source>
        <dbReference type="Proteomes" id="UP000085678"/>
    </source>
</evidence>
<dbReference type="InParanoid" id="A0A1S3I198"/>
<organism evidence="2 3">
    <name type="scientific">Lingula anatina</name>
    <name type="common">Brachiopod</name>
    <name type="synonym">Lingula unguis</name>
    <dbReference type="NCBI Taxonomy" id="7574"/>
    <lineage>
        <taxon>Eukaryota</taxon>
        <taxon>Metazoa</taxon>
        <taxon>Spiralia</taxon>
        <taxon>Lophotrochozoa</taxon>
        <taxon>Brachiopoda</taxon>
        <taxon>Linguliformea</taxon>
        <taxon>Lingulata</taxon>
        <taxon>Lingulida</taxon>
        <taxon>Linguloidea</taxon>
        <taxon>Lingulidae</taxon>
        <taxon>Lingula</taxon>
    </lineage>
</organism>
<dbReference type="PANTHER" id="PTHR31431:SF1">
    <property type="entry name" value="NUCLEOPORIN NUP188"/>
    <property type="match status" value="1"/>
</dbReference>
<dbReference type="STRING" id="7574.A0A1S3I198"/>
<dbReference type="RefSeq" id="XP_013391601.1">
    <property type="nucleotide sequence ID" value="XM_013536147.1"/>
</dbReference>
<dbReference type="Proteomes" id="UP000085678">
    <property type="component" value="Unplaced"/>
</dbReference>
<name>A0A1S3I198_LINAN</name>
<dbReference type="GeneID" id="106159748"/>
<evidence type="ECO:0000313" key="3">
    <source>
        <dbReference type="RefSeq" id="XP_013391601.1"/>
    </source>
</evidence>
<dbReference type="InterPro" id="IPR018864">
    <property type="entry name" value="Nucleoporin_Nup188_N"/>
</dbReference>
<accession>A0A1S3I198</accession>
<dbReference type="GO" id="GO:0017056">
    <property type="term" value="F:structural constituent of nuclear pore"/>
    <property type="evidence" value="ECO:0007669"/>
    <property type="project" value="InterPro"/>
</dbReference>
<dbReference type="Pfam" id="PF10487">
    <property type="entry name" value="Nup188_N"/>
    <property type="match status" value="1"/>
</dbReference>
<dbReference type="AlphaFoldDB" id="A0A1S3I198"/>
<dbReference type="GO" id="GO:0044611">
    <property type="term" value="C:nuclear pore inner ring"/>
    <property type="evidence" value="ECO:0007669"/>
    <property type="project" value="TreeGrafter"/>
</dbReference>
<dbReference type="GO" id="GO:0006405">
    <property type="term" value="P:RNA export from nucleus"/>
    <property type="evidence" value="ECO:0007669"/>
    <property type="project" value="TreeGrafter"/>
</dbReference>
<dbReference type="OrthoDB" id="102511at2759"/>
<feature type="domain" description="Nucleoporin Nup188 N-terminal" evidence="1">
    <location>
        <begin position="29"/>
        <end position="477"/>
    </location>
</feature>
<dbReference type="GO" id="GO:0006606">
    <property type="term" value="P:protein import into nucleus"/>
    <property type="evidence" value="ECO:0007669"/>
    <property type="project" value="TreeGrafter"/>
</dbReference>
<protein>
    <submittedName>
        <fullName evidence="3">Nucleoporin NUP188 homolog</fullName>
    </submittedName>
</protein>
<dbReference type="PANTHER" id="PTHR31431">
    <property type="entry name" value="NUCLEOPORIN NUP188 HOMOLOG"/>
    <property type="match status" value="1"/>
</dbReference>
<sequence>MARLSQGSTRDLWQFLTGATRPQELIAMQLHQYKFLLTTGLSYYKQPSNPSGELLEKELKHQIRAEQKEAVKKLSQFLGLDEIITYDIYRLYLQHDYRGSQKDLQTMLGEDRHMRALVLRTRDFYFSERLYLLRCIKHILSKWQHEGYRYQEVFFDFLEDVNKDNALIENVLDQYEMVCSTTAPSLDTYGNYMTEEQAVLWLKQNLREQIELLQIMMYYYKDFQHPLPKLGKVLKQFKDQGFGRHQLNKHLLDETTELAVECIGGLQVLLILEGLDLEFFYVCMEDNDFSRHHVLSESRVTQEFETHVKTLGESVHHGPILLAWSVISHLSVGYESESLSKRLGNHALQLDVFRYLSAALGMEVFDDKALSEMSHSIVYGLLTIVLKTFEKDTLGDTEALYDIVAKVLSQTCVAEDFWDKGLQEGIGPLFQAVCCYFPLQFRPLLQLATALASANSDSAAKVSRHLQHLQYYTEWLDRYASDELEATNDLVWQLRKQKMPYGTVPLCYLMFCA</sequence>
<proteinExistence type="predicted"/>
<dbReference type="KEGG" id="lak:106159748"/>
<keyword evidence="2" id="KW-1185">Reference proteome</keyword>
<dbReference type="InterPro" id="IPR044840">
    <property type="entry name" value="Nup188"/>
</dbReference>
<gene>
    <name evidence="3" type="primary">LOC106159748</name>
</gene>
<evidence type="ECO:0000259" key="1">
    <source>
        <dbReference type="Pfam" id="PF10487"/>
    </source>
</evidence>
<reference evidence="3" key="1">
    <citation type="submission" date="2025-08" db="UniProtKB">
        <authorList>
            <consortium name="RefSeq"/>
        </authorList>
    </citation>
    <scope>IDENTIFICATION</scope>
    <source>
        <tissue evidence="3">Gonads</tissue>
    </source>
</reference>